<accession>A0A1F5EXA2</accession>
<organism evidence="2 3">
    <name type="scientific">Candidatus Coatesbacteria bacterium RBG_13_66_14</name>
    <dbReference type="NCBI Taxonomy" id="1817816"/>
    <lineage>
        <taxon>Bacteria</taxon>
        <taxon>Candidatus Coatesiibacteriota</taxon>
    </lineage>
</organism>
<evidence type="ECO:0000313" key="2">
    <source>
        <dbReference type="EMBL" id="OGD72021.1"/>
    </source>
</evidence>
<reference evidence="2 3" key="1">
    <citation type="journal article" date="2016" name="Nat. Commun.">
        <title>Thousands of microbial genomes shed light on interconnected biogeochemical processes in an aquifer system.</title>
        <authorList>
            <person name="Anantharaman K."/>
            <person name="Brown C.T."/>
            <person name="Hug L.A."/>
            <person name="Sharon I."/>
            <person name="Castelle C.J."/>
            <person name="Probst A.J."/>
            <person name="Thomas B.C."/>
            <person name="Singh A."/>
            <person name="Wilkins M.J."/>
            <person name="Karaoz U."/>
            <person name="Brodie E.L."/>
            <person name="Williams K.H."/>
            <person name="Hubbard S.S."/>
            <person name="Banfield J.F."/>
        </authorList>
    </citation>
    <scope>NUCLEOTIDE SEQUENCE [LARGE SCALE GENOMIC DNA]</scope>
</reference>
<feature type="signal peptide" evidence="1">
    <location>
        <begin position="1"/>
        <end position="18"/>
    </location>
</feature>
<dbReference type="STRING" id="1817816.A2Y64_08210"/>
<dbReference type="Proteomes" id="UP000177187">
    <property type="component" value="Unassembled WGS sequence"/>
</dbReference>
<protein>
    <recommendedName>
        <fullName evidence="4">Outer membrane protein beta-barrel domain-containing protein</fullName>
    </recommendedName>
</protein>
<comment type="caution">
    <text evidence="2">The sequence shown here is derived from an EMBL/GenBank/DDBJ whole genome shotgun (WGS) entry which is preliminary data.</text>
</comment>
<dbReference type="EMBL" id="MFAF01000134">
    <property type="protein sequence ID" value="OGD72021.1"/>
    <property type="molecule type" value="Genomic_DNA"/>
</dbReference>
<name>A0A1F5EXA2_9BACT</name>
<gene>
    <name evidence="2" type="ORF">A2Y64_08210</name>
</gene>
<keyword evidence="1" id="KW-0732">Signal</keyword>
<dbReference type="Gene3D" id="2.40.160.20">
    <property type="match status" value="1"/>
</dbReference>
<evidence type="ECO:0000256" key="1">
    <source>
        <dbReference type="SAM" id="SignalP"/>
    </source>
</evidence>
<feature type="chain" id="PRO_5009518416" description="Outer membrane protein beta-barrel domain-containing protein" evidence="1">
    <location>
        <begin position="19"/>
        <end position="220"/>
    </location>
</feature>
<evidence type="ECO:0008006" key="4">
    <source>
        <dbReference type="Google" id="ProtNLM"/>
    </source>
</evidence>
<dbReference type="AlphaFoldDB" id="A0A1F5EXA2"/>
<evidence type="ECO:0000313" key="3">
    <source>
        <dbReference type="Proteomes" id="UP000177187"/>
    </source>
</evidence>
<proteinExistence type="predicted"/>
<sequence length="220" mass="23070">MKHLALFLLALTAAAAPAADVYRPSDGEPEVSARPESTFRIALSVNTALAVGDWKAHPIEGDRTMFGPLVGVELEAGWVLGRLFYGVLGRMSAYDTGGVVGLGEGSGEIEAAHAMSLAALATVGLYLGDGRVRPWVGLGVGVEWMIADEEIEGVVFDFDNVFLPALTVSPAVGLDFGLSENLYVPLRVSYDFSLNQVQGYGDYSGHGQDLVVAAGIGLGL</sequence>